<sequence>MEALRGVTVLEAIASGHLTRQRIVSLGFRDAGAWILLAEVFLGPTRHRKLQAQALDAAREGGLSLDALRVVDKHTRKLLPGAAVTEWELRAELCHLRGTVDEIDRAASARVRDLNRTVPDAENKAFAGRALKGGKNTDARGLRTATITLPERHMTAFLGRLLPTARRLRRDNPRLTYEQAMADALLAGGTGPSGPTPPVPLVVVPVPEWAQVLRREKDDTIFGLTDGTTMTGRELVEQVTAEHHYVGVYHPVEGPVDLYRSERTASPKQQKLLAAETLLCPTPVCTTSADDSQVHHLKAWKQGGNTNVAEMTIACQVHNARNDDDPDAPPRNGRLEREPGGVVFHPPDGGPPQRNRHPLRELSAMGLIAAGRA</sequence>
<dbReference type="AlphaFoldDB" id="A0A0B5D922"/>
<dbReference type="HOGENOM" id="CLU_051470_0_0_11"/>
<evidence type="ECO:0000313" key="3">
    <source>
        <dbReference type="EMBL" id="AJE32708.1"/>
    </source>
</evidence>
<proteinExistence type="predicted"/>
<feature type="region of interest" description="Disordered" evidence="1">
    <location>
        <begin position="320"/>
        <end position="357"/>
    </location>
</feature>
<dbReference type="Proteomes" id="UP000031524">
    <property type="component" value="Chromosome"/>
</dbReference>
<evidence type="ECO:0000313" key="4">
    <source>
        <dbReference type="Proteomes" id="UP000031524"/>
    </source>
</evidence>
<keyword evidence="4" id="KW-1185">Reference proteome</keyword>
<dbReference type="STRING" id="1223515.B842_04275"/>
<dbReference type="CDD" id="cd00085">
    <property type="entry name" value="HNHc"/>
    <property type="match status" value="1"/>
</dbReference>
<accession>A0A0B5D922</accession>
<dbReference type="KEGG" id="chm:B842_04275"/>
<feature type="domain" description="HNH nuclease" evidence="2">
    <location>
        <begin position="268"/>
        <end position="320"/>
    </location>
</feature>
<gene>
    <name evidence="3" type="ORF">B842_04275</name>
</gene>
<protein>
    <recommendedName>
        <fullName evidence="2">HNH nuclease domain-containing protein</fullName>
    </recommendedName>
</protein>
<dbReference type="SMART" id="SM00507">
    <property type="entry name" value="HNHc"/>
    <property type="match status" value="1"/>
</dbReference>
<organism evidence="3 4">
    <name type="scientific">Corynebacterium humireducens NBRC 106098 = DSM 45392</name>
    <dbReference type="NCBI Taxonomy" id="1223515"/>
    <lineage>
        <taxon>Bacteria</taxon>
        <taxon>Bacillati</taxon>
        <taxon>Actinomycetota</taxon>
        <taxon>Actinomycetes</taxon>
        <taxon>Mycobacteriales</taxon>
        <taxon>Corynebacteriaceae</taxon>
        <taxon>Corynebacterium</taxon>
    </lineage>
</organism>
<dbReference type="EMBL" id="CP005286">
    <property type="protein sequence ID" value="AJE32708.1"/>
    <property type="molecule type" value="Genomic_DNA"/>
</dbReference>
<evidence type="ECO:0000256" key="1">
    <source>
        <dbReference type="SAM" id="MobiDB-lite"/>
    </source>
</evidence>
<name>A0A0B5D922_9CORY</name>
<dbReference type="InterPro" id="IPR003615">
    <property type="entry name" value="HNH_nuc"/>
</dbReference>
<reference evidence="3 4" key="1">
    <citation type="submission" date="2013-04" db="EMBL/GenBank/DDBJ databases">
        <title>Complete genome sequence of Corynebacterium humireducens DSM 45392(T), isolated from a wastewater-fed microbial fuel cell.</title>
        <authorList>
            <person name="Ruckert C."/>
            <person name="Albersmeier A."/>
            <person name="Kalinowski J."/>
        </authorList>
    </citation>
    <scope>NUCLEOTIDE SEQUENCE [LARGE SCALE GENOMIC DNA]</scope>
    <source>
        <strain evidence="4">MFC-5</strain>
    </source>
</reference>
<evidence type="ECO:0000259" key="2">
    <source>
        <dbReference type="SMART" id="SM00507"/>
    </source>
</evidence>